<dbReference type="Gene3D" id="1.10.10.60">
    <property type="entry name" value="Homeodomain-like"/>
    <property type="match status" value="2"/>
</dbReference>
<dbReference type="PANTHER" id="PTHR46796:SF7">
    <property type="entry name" value="ARAC FAMILY TRANSCRIPTIONAL REGULATOR"/>
    <property type="match status" value="1"/>
</dbReference>
<sequence length="305" mass="32617">MDPLSDVLRLLKPASFGFRGLNAGGSWQLQFPASAGIKAYAIESGTCWMLLDAGGAPVRLGPGDVMLLPGRSAFRLYTSTTAEPIDAFQFFPSFPVGTTGTINGGGDCFGIGGFFDFEGRHVELLLDVLPAAVHLQSEASRATLGVLIGRLMQELREPQLGSSLIAGHLAQTLLVEALRLHLADQSAQARGWLAALGDLRIRAALSAMHADPAKPWRLTDLAKTAGMSRSSFAARFRETVGEPPLEYLTRWRMMLAADRLAQGQTTLAVVAPMVGYESESAFGAAFKRVLGQSPRQFVKAITAEA</sequence>
<evidence type="ECO:0000259" key="4">
    <source>
        <dbReference type="PROSITE" id="PS01124"/>
    </source>
</evidence>
<dbReference type="AlphaFoldDB" id="A0A147HT32"/>
<dbReference type="Pfam" id="PF12833">
    <property type="entry name" value="HTH_18"/>
    <property type="match status" value="1"/>
</dbReference>
<dbReference type="EMBL" id="LDTD01000132">
    <property type="protein sequence ID" value="KTT68042.1"/>
    <property type="molecule type" value="Genomic_DNA"/>
</dbReference>
<organism evidence="5 6">
    <name type="scientific">Sphingomonas sanguinis</name>
    <dbReference type="NCBI Taxonomy" id="33051"/>
    <lineage>
        <taxon>Bacteria</taxon>
        <taxon>Pseudomonadati</taxon>
        <taxon>Pseudomonadota</taxon>
        <taxon>Alphaproteobacteria</taxon>
        <taxon>Sphingomonadales</taxon>
        <taxon>Sphingomonadaceae</taxon>
        <taxon>Sphingomonas</taxon>
    </lineage>
</organism>
<dbReference type="Pfam" id="PF12852">
    <property type="entry name" value="Cupin_6"/>
    <property type="match status" value="1"/>
</dbReference>
<evidence type="ECO:0000313" key="6">
    <source>
        <dbReference type="Proteomes" id="UP000072867"/>
    </source>
</evidence>
<dbReference type="InterPro" id="IPR018060">
    <property type="entry name" value="HTH_AraC"/>
</dbReference>
<keyword evidence="3" id="KW-0804">Transcription</keyword>
<proteinExistence type="predicted"/>
<reference evidence="5 6" key="1">
    <citation type="journal article" date="2016" name="Front. Microbiol.">
        <title>Genomic Resource of Rice Seed Associated Bacteria.</title>
        <authorList>
            <person name="Midha S."/>
            <person name="Bansal K."/>
            <person name="Sharma S."/>
            <person name="Kumar N."/>
            <person name="Patil P.P."/>
            <person name="Chaudhry V."/>
            <person name="Patil P.B."/>
        </authorList>
    </citation>
    <scope>NUCLEOTIDE SEQUENCE [LARGE SCALE GENOMIC DNA]</scope>
    <source>
        <strain evidence="5 6">NS319</strain>
    </source>
</reference>
<dbReference type="GO" id="GO:0043565">
    <property type="term" value="F:sequence-specific DNA binding"/>
    <property type="evidence" value="ECO:0007669"/>
    <property type="project" value="InterPro"/>
</dbReference>
<evidence type="ECO:0000256" key="1">
    <source>
        <dbReference type="ARBA" id="ARBA00023015"/>
    </source>
</evidence>
<feature type="domain" description="HTH araC/xylS-type" evidence="4">
    <location>
        <begin position="202"/>
        <end position="300"/>
    </location>
</feature>
<dbReference type="SMART" id="SM00342">
    <property type="entry name" value="HTH_ARAC"/>
    <property type="match status" value="1"/>
</dbReference>
<accession>A0A147HT32</accession>
<dbReference type="GO" id="GO:0003700">
    <property type="term" value="F:DNA-binding transcription factor activity"/>
    <property type="evidence" value="ECO:0007669"/>
    <property type="project" value="InterPro"/>
</dbReference>
<evidence type="ECO:0000313" key="5">
    <source>
        <dbReference type="EMBL" id="KTT68042.1"/>
    </source>
</evidence>
<dbReference type="InterPro" id="IPR050204">
    <property type="entry name" value="AraC_XylS_family_regulators"/>
</dbReference>
<comment type="caution">
    <text evidence="5">The sequence shown here is derived from an EMBL/GenBank/DDBJ whole genome shotgun (WGS) entry which is preliminary data.</text>
</comment>
<dbReference type="PATRIC" id="fig|33051.3.peg.653"/>
<protein>
    <submittedName>
        <fullName evidence="5">AraC family transcriptional regulator</fullName>
    </submittedName>
</protein>
<dbReference type="SUPFAM" id="SSF46689">
    <property type="entry name" value="Homeodomain-like"/>
    <property type="match status" value="2"/>
</dbReference>
<dbReference type="PROSITE" id="PS01124">
    <property type="entry name" value="HTH_ARAC_FAMILY_2"/>
    <property type="match status" value="1"/>
</dbReference>
<dbReference type="PANTHER" id="PTHR46796">
    <property type="entry name" value="HTH-TYPE TRANSCRIPTIONAL ACTIVATOR RHAS-RELATED"/>
    <property type="match status" value="1"/>
</dbReference>
<keyword evidence="1" id="KW-0805">Transcription regulation</keyword>
<dbReference type="InterPro" id="IPR032783">
    <property type="entry name" value="AraC_lig"/>
</dbReference>
<keyword evidence="2" id="KW-0238">DNA-binding</keyword>
<evidence type="ECO:0000256" key="3">
    <source>
        <dbReference type="ARBA" id="ARBA00023163"/>
    </source>
</evidence>
<dbReference type="InterPro" id="IPR009057">
    <property type="entry name" value="Homeodomain-like_sf"/>
</dbReference>
<evidence type="ECO:0000256" key="2">
    <source>
        <dbReference type="ARBA" id="ARBA00023125"/>
    </source>
</evidence>
<name>A0A147HT32_9SPHN</name>
<dbReference type="Proteomes" id="UP000072867">
    <property type="component" value="Unassembled WGS sequence"/>
</dbReference>
<gene>
    <name evidence="5" type="ORF">NS319_15760</name>
</gene>